<evidence type="ECO:0000256" key="3">
    <source>
        <dbReference type="ARBA" id="ARBA00023052"/>
    </source>
</evidence>
<dbReference type="InterPro" id="IPR005474">
    <property type="entry name" value="Transketolase_N"/>
</dbReference>
<evidence type="ECO:0000256" key="2">
    <source>
        <dbReference type="ARBA" id="ARBA00007131"/>
    </source>
</evidence>
<evidence type="ECO:0000313" key="5">
    <source>
        <dbReference type="EMBL" id="MDM8156683.1"/>
    </source>
</evidence>
<name>A0ABT7UAL2_9FIRM</name>
<evidence type="ECO:0000256" key="1">
    <source>
        <dbReference type="ARBA" id="ARBA00001964"/>
    </source>
</evidence>
<gene>
    <name evidence="5" type="ORF">QUV96_03395</name>
</gene>
<dbReference type="Pfam" id="PF00456">
    <property type="entry name" value="Transketolase_N"/>
    <property type="match status" value="1"/>
</dbReference>
<reference evidence="5" key="1">
    <citation type="submission" date="2023-06" db="EMBL/GenBank/DDBJ databases">
        <title>Identification and characterization of horizontal gene transfer across gut microbiota members of farm animals based on homology search.</title>
        <authorList>
            <person name="Schwarzerova J."/>
            <person name="Nykrynova M."/>
            <person name="Jureckova K."/>
            <person name="Cejkova D."/>
            <person name="Rychlik I."/>
        </authorList>
    </citation>
    <scope>NUCLEOTIDE SEQUENCE</scope>
    <source>
        <strain evidence="5">ET39</strain>
    </source>
</reference>
<comment type="caution">
    <text evidence="5">The sequence shown here is derived from an EMBL/GenBank/DDBJ whole genome shotgun (WGS) entry which is preliminary data.</text>
</comment>
<dbReference type="Gene3D" id="3.40.50.970">
    <property type="match status" value="1"/>
</dbReference>
<proteinExistence type="inferred from homology"/>
<protein>
    <submittedName>
        <fullName evidence="5">1-deoxy-D-xylulose-5-phosphate synthase N-terminal domain-containing protein</fullName>
    </submittedName>
</protein>
<dbReference type="InterPro" id="IPR029061">
    <property type="entry name" value="THDP-binding"/>
</dbReference>
<reference evidence="5" key="2">
    <citation type="submission" date="2023-06" db="EMBL/GenBank/DDBJ databases">
        <authorList>
            <person name="Zeman M."/>
            <person name="Kubasova T."/>
            <person name="Jahodarova E."/>
            <person name="Nykrynova M."/>
            <person name="Rychlik I."/>
        </authorList>
    </citation>
    <scope>NUCLEOTIDE SEQUENCE</scope>
    <source>
        <strain evidence="5">ET39</strain>
    </source>
</reference>
<evidence type="ECO:0000313" key="6">
    <source>
        <dbReference type="Proteomes" id="UP001529340"/>
    </source>
</evidence>
<dbReference type="Proteomes" id="UP001529340">
    <property type="component" value="Unassembled WGS sequence"/>
</dbReference>
<feature type="domain" description="Transketolase N-terminal" evidence="4">
    <location>
        <begin position="11"/>
        <end position="257"/>
    </location>
</feature>
<dbReference type="PANTHER" id="PTHR47514">
    <property type="entry name" value="TRANSKETOLASE N-TERMINAL SECTION-RELATED"/>
    <property type="match status" value="1"/>
</dbReference>
<dbReference type="SUPFAM" id="SSF52518">
    <property type="entry name" value="Thiamin diphosphate-binding fold (THDP-binding)"/>
    <property type="match status" value="1"/>
</dbReference>
<comment type="cofactor">
    <cofactor evidence="1">
        <name>thiamine diphosphate</name>
        <dbReference type="ChEBI" id="CHEBI:58937"/>
    </cofactor>
</comment>
<organism evidence="5 6">
    <name type="scientific">Amedibacillus dolichus</name>
    <dbReference type="NCBI Taxonomy" id="31971"/>
    <lineage>
        <taxon>Bacteria</taxon>
        <taxon>Bacillati</taxon>
        <taxon>Bacillota</taxon>
        <taxon>Erysipelotrichia</taxon>
        <taxon>Erysipelotrichales</taxon>
        <taxon>Erysipelotrichaceae</taxon>
        <taxon>Amedibacillus</taxon>
    </lineage>
</organism>
<keyword evidence="6" id="KW-1185">Reference proteome</keyword>
<evidence type="ECO:0000259" key="4">
    <source>
        <dbReference type="Pfam" id="PF00456"/>
    </source>
</evidence>
<keyword evidence="3" id="KW-0786">Thiamine pyrophosphate</keyword>
<sequence length="280" mass="30720">MKTRKRVQNERYATALRSVICEMFLARGDGHIGGSFSIADVMAVLFNGRLRKEPEDWFVLSKGHAGPAYYAALYLEGKITDQDLLTLNANGTILPSHPDRNLTPGVQCSTGSLGQGISQAVGIAYANKLKHTGARIYCIVGDGELNEGETYEALEFASNKKLDNLVIFIDSNKKQVDGLVEEVSCAYRYDALFAGLQLPMNIVAGNDPQAIEQLLDHMEEHQTGECHVIVLDTVKGKGIAYFEQAPNCHHVTFSDAEKDLLAQYIKENEGAVRDVLEITG</sequence>
<dbReference type="EMBL" id="JAUDCG010000010">
    <property type="protein sequence ID" value="MDM8156683.1"/>
    <property type="molecule type" value="Genomic_DNA"/>
</dbReference>
<dbReference type="RefSeq" id="WP_289607148.1">
    <property type="nucleotide sequence ID" value="NZ_JAUDCG010000010.1"/>
</dbReference>
<comment type="similarity">
    <text evidence="2">Belongs to the transketolase family.</text>
</comment>
<accession>A0ABT7UAL2</accession>
<dbReference type="PANTHER" id="PTHR47514:SF1">
    <property type="entry name" value="TRANSKETOLASE N-TERMINAL SECTION-RELATED"/>
    <property type="match status" value="1"/>
</dbReference>